<name>A0AAD1K197_LACLC</name>
<geneLocation type="plasmid" evidence="2 3">
    <name>pEPSC2</name>
</geneLocation>
<evidence type="ECO:0000259" key="1">
    <source>
        <dbReference type="Pfam" id="PF10592"/>
    </source>
</evidence>
<sequence>MSKKRTNSQILITEIINQNFEDFPNINKEDDFFEFFSAILYLKQYDLSDEDIEKGIVGSSLDGGCDSIFLFINEEIINLDDDLLVESIIKEHNKKKISIPLDMKLIIIQSKNSFSFNENVLNKWKTMSKNLLDISVNNRYSKRYSNLLISKTQNFKKLYKKLVSKSPNLTIEFAYISKGDDIHPNVESQGEELIAEIKQLYPSSKTTISVTYTGALELMNIYDEPLKVPFNLLFANDPITILSEKEYIGLVSLKDYFTFISHPKSKKLIKHIFESNVRDYQGNVAVNKDIQDTLSTNDNEFWWVNNGITILATEIDQATSRSLVLKDPAIVNGLQTSREIFNYFNNLDDPIKIKDDRKVMVKIMVPRNEVVRDKIILATNNQTSIPKSSLRGTDSIHREIEHYLKSRNLFYDRRKNYYKNEGKKSHEIVTLSFLAQCLFSIILKKPDYARARPSTLLNDDKTYKKVYNDDVELETYYHAAYIGMTIKQILSKENIYPIAIQTDILFYVIFVYVALKNSNYTITTDDLANNINTDIETEEVIFIAKKVHELYKELGGTNKIAKGTSLITKILDTNLKSFSKNSKKEAAKQ</sequence>
<protein>
    <recommendedName>
        <fullName evidence="1">Abortive phage infection protein C-terminal domain-containing protein</fullName>
    </recommendedName>
</protein>
<dbReference type="RefSeq" id="WP_126355208.1">
    <property type="nucleotide sequence ID" value="NZ_AP018501.1"/>
</dbReference>
<reference evidence="2 3" key="1">
    <citation type="submission" date="2020-12" db="EMBL/GenBank/DDBJ databases">
        <title>Complete genome sequence of lactococcus lactis subsp. cremoris strain EPSC and strain G3-2.</title>
        <authorList>
            <person name="Kita K."/>
            <person name="Ishikawa S."/>
        </authorList>
    </citation>
    <scope>NUCLEOTIDE SEQUENCE [LARGE SCALE GENOMIC DNA]</scope>
    <source>
        <strain evidence="2 3">EPSC</strain>
        <plasmid evidence="2 3">pEPSC2</plasmid>
    </source>
</reference>
<proteinExistence type="predicted"/>
<feature type="domain" description="Abortive phage infection protein C-terminal" evidence="1">
    <location>
        <begin position="273"/>
        <end position="548"/>
    </location>
</feature>
<evidence type="ECO:0000313" key="2">
    <source>
        <dbReference type="EMBL" id="BCO07430.1"/>
    </source>
</evidence>
<gene>
    <name evidence="2" type="ORF">LLC_26700</name>
</gene>
<dbReference type="InterPro" id="IPR018891">
    <property type="entry name" value="AIPR_C"/>
</dbReference>
<keyword evidence="2" id="KW-0614">Plasmid</keyword>
<dbReference type="AlphaFoldDB" id="A0AAD1K197"/>
<dbReference type="EMBL" id="AP024224">
    <property type="protein sequence ID" value="BCO07430.1"/>
    <property type="molecule type" value="Genomic_DNA"/>
</dbReference>
<organism evidence="2 3">
    <name type="scientific">Lactococcus lactis subsp. cremoris</name>
    <name type="common">Streptococcus cremoris</name>
    <dbReference type="NCBI Taxonomy" id="1359"/>
    <lineage>
        <taxon>Bacteria</taxon>
        <taxon>Bacillati</taxon>
        <taxon>Bacillota</taxon>
        <taxon>Bacilli</taxon>
        <taxon>Lactobacillales</taxon>
        <taxon>Streptococcaceae</taxon>
        <taxon>Lactococcus</taxon>
    </lineage>
</organism>
<accession>A0AAD1K197</accession>
<evidence type="ECO:0000313" key="3">
    <source>
        <dbReference type="Proteomes" id="UP000595253"/>
    </source>
</evidence>
<dbReference type="Pfam" id="PF10592">
    <property type="entry name" value="AIPR"/>
    <property type="match status" value="1"/>
</dbReference>
<dbReference type="Proteomes" id="UP000595253">
    <property type="component" value="Plasmid pEPSC2"/>
</dbReference>